<sequence length="167" mass="19236">MFSPSIQHLIEEKSGSFLIPASRIAFVQADNPLYHAFLILTKVKYSKIPVLDKDRKVVGLLSLAMITDEMLKVDKISIDPLNELKVQDVMQTDFDKINFVQTTLETQLHLLVDNAFLPVVDDRGIFQGLLTRREWIKAFNYVVHTYDNHYQVQEIKDTNSQSLINTK</sequence>
<gene>
    <name evidence="4" type="ORF">E5351_03455</name>
</gene>
<dbReference type="InterPro" id="IPR051257">
    <property type="entry name" value="Diverse_CBS-Domain"/>
</dbReference>
<dbReference type="InterPro" id="IPR046342">
    <property type="entry name" value="CBS_dom_sf"/>
</dbReference>
<dbReference type="EMBL" id="SRYV01000005">
    <property type="protein sequence ID" value="TGY16240.1"/>
    <property type="molecule type" value="Genomic_DNA"/>
</dbReference>
<evidence type="ECO:0000313" key="4">
    <source>
        <dbReference type="EMBL" id="TGY16240.1"/>
    </source>
</evidence>
<comment type="caution">
    <text evidence="4">The sequence shown here is derived from an EMBL/GenBank/DDBJ whole genome shotgun (WGS) entry which is preliminary data.</text>
</comment>
<proteinExistence type="predicted"/>
<dbReference type="SUPFAM" id="SSF54631">
    <property type="entry name" value="CBS-domain pair"/>
    <property type="match status" value="1"/>
</dbReference>
<dbReference type="CDD" id="cd04643">
    <property type="entry name" value="CBS_pair_bac"/>
    <property type="match status" value="1"/>
</dbReference>
<keyword evidence="1 2" id="KW-0129">CBS domain</keyword>
<protein>
    <submittedName>
        <fullName evidence="4">CBS domain-containing protein</fullName>
    </submittedName>
</protein>
<feature type="domain" description="CBS" evidence="3">
    <location>
        <begin position="18"/>
        <end position="76"/>
    </location>
</feature>
<dbReference type="Gene3D" id="3.10.580.10">
    <property type="entry name" value="CBS-domain"/>
    <property type="match status" value="1"/>
</dbReference>
<accession>A0A4V3REF0</accession>
<dbReference type="PANTHER" id="PTHR43080:SF30">
    <property type="entry name" value="CYCLIC DI-AMP RECEPTOR B"/>
    <property type="match status" value="1"/>
</dbReference>
<dbReference type="GeneID" id="75117346"/>
<evidence type="ECO:0000313" key="5">
    <source>
        <dbReference type="Proteomes" id="UP000309117"/>
    </source>
</evidence>
<dbReference type="PANTHER" id="PTHR43080">
    <property type="entry name" value="CBS DOMAIN-CONTAINING PROTEIN CBSX3, MITOCHONDRIAL"/>
    <property type="match status" value="1"/>
</dbReference>
<dbReference type="NCBIfam" id="NF041630">
    <property type="entry name" value="CBS_CbpB"/>
    <property type="match status" value="1"/>
</dbReference>
<reference evidence="4 5" key="1">
    <citation type="submission" date="2019-04" db="EMBL/GenBank/DDBJ databases">
        <title>Microbes associate with the intestines of laboratory mice.</title>
        <authorList>
            <person name="Navarre W."/>
            <person name="Wong E."/>
            <person name="Huang K."/>
            <person name="Tropini C."/>
            <person name="Ng K."/>
            <person name="Yu B."/>
        </authorList>
    </citation>
    <scope>NUCLEOTIDE SEQUENCE [LARGE SCALE GENOMIC DNA]</scope>
    <source>
        <strain evidence="4 5">NM61_E11</strain>
    </source>
</reference>
<dbReference type="Pfam" id="PF00571">
    <property type="entry name" value="CBS"/>
    <property type="match status" value="2"/>
</dbReference>
<dbReference type="PROSITE" id="PS51371">
    <property type="entry name" value="CBS"/>
    <property type="match status" value="1"/>
</dbReference>
<evidence type="ECO:0000256" key="2">
    <source>
        <dbReference type="PROSITE-ProRule" id="PRU00703"/>
    </source>
</evidence>
<name>A0A4V3REF0_9LACO</name>
<dbReference type="InterPro" id="IPR048125">
    <property type="entry name" value="CBS_CbpB"/>
</dbReference>
<organism evidence="4 5">
    <name type="scientific">Lactobacillus intestinalis</name>
    <dbReference type="NCBI Taxonomy" id="151781"/>
    <lineage>
        <taxon>Bacteria</taxon>
        <taxon>Bacillati</taxon>
        <taxon>Bacillota</taxon>
        <taxon>Bacilli</taxon>
        <taxon>Lactobacillales</taxon>
        <taxon>Lactobacillaceae</taxon>
        <taxon>Lactobacillus</taxon>
    </lineage>
</organism>
<evidence type="ECO:0000259" key="3">
    <source>
        <dbReference type="PROSITE" id="PS51371"/>
    </source>
</evidence>
<evidence type="ECO:0000256" key="1">
    <source>
        <dbReference type="ARBA" id="ARBA00023122"/>
    </source>
</evidence>
<dbReference type="AlphaFoldDB" id="A0A4V3REF0"/>
<dbReference type="Proteomes" id="UP000309117">
    <property type="component" value="Unassembled WGS sequence"/>
</dbReference>
<dbReference type="RefSeq" id="WP_004040000.1">
    <property type="nucleotide sequence ID" value="NZ_AQFR02000003.1"/>
</dbReference>
<dbReference type="InterPro" id="IPR000644">
    <property type="entry name" value="CBS_dom"/>
</dbReference>